<dbReference type="InterPro" id="IPR036052">
    <property type="entry name" value="TrpB-like_PALP_sf"/>
</dbReference>
<dbReference type="SUPFAM" id="SSF53686">
    <property type="entry name" value="Tryptophan synthase beta subunit-like PLP-dependent enzymes"/>
    <property type="match status" value="1"/>
</dbReference>
<dbReference type="AlphaFoldDB" id="A0A086ZEM6"/>
<evidence type="ECO:0000313" key="1">
    <source>
        <dbReference type="EMBL" id="KFI44976.1"/>
    </source>
</evidence>
<dbReference type="STRING" id="1437606.BBOH_1236"/>
<gene>
    <name evidence="1" type="ORF">BBOH_1236</name>
</gene>
<reference evidence="1 2" key="1">
    <citation type="submission" date="2014-03" db="EMBL/GenBank/DDBJ databases">
        <title>Genomics of Bifidobacteria.</title>
        <authorList>
            <person name="Ventura M."/>
            <person name="Milani C."/>
            <person name="Lugli G.A."/>
        </authorList>
    </citation>
    <scope>NUCLEOTIDE SEQUENCE [LARGE SCALE GENOMIC DNA]</scope>
    <source>
        <strain evidence="1 2">DSM 22767</strain>
    </source>
</reference>
<name>A0A086ZEM6_9BIFI</name>
<dbReference type="Gene3D" id="3.40.50.1100">
    <property type="match status" value="1"/>
</dbReference>
<sequence length="69" mass="7045">MKPENLQATIGMGILEDVPNVTDVVVPFGGDALGAGVDLIIQTFNPDACIIGAIPESSPAFRNSFAAAS</sequence>
<accession>A0A086ZEM6</accession>
<keyword evidence="2" id="KW-1185">Reference proteome</keyword>
<dbReference type="GO" id="GO:1901605">
    <property type="term" value="P:alpha-amino acid metabolic process"/>
    <property type="evidence" value="ECO:0007669"/>
    <property type="project" value="UniProtKB-ARBA"/>
</dbReference>
<comment type="caution">
    <text evidence="1">The sequence shown here is derived from an EMBL/GenBank/DDBJ whole genome shotgun (WGS) entry which is preliminary data.</text>
</comment>
<proteinExistence type="predicted"/>
<evidence type="ECO:0000313" key="2">
    <source>
        <dbReference type="Proteomes" id="UP000029096"/>
    </source>
</evidence>
<dbReference type="eggNOG" id="COG1171">
    <property type="taxonomic scope" value="Bacteria"/>
</dbReference>
<dbReference type="EMBL" id="JGYP01000004">
    <property type="protein sequence ID" value="KFI44976.1"/>
    <property type="molecule type" value="Genomic_DNA"/>
</dbReference>
<protein>
    <submittedName>
        <fullName evidence="1">Threonine dehydratase</fullName>
    </submittedName>
</protein>
<dbReference type="Proteomes" id="UP000029096">
    <property type="component" value="Unassembled WGS sequence"/>
</dbReference>
<organism evidence="1 2">
    <name type="scientific">Bifidobacterium bohemicum DSM 22767</name>
    <dbReference type="NCBI Taxonomy" id="1437606"/>
    <lineage>
        <taxon>Bacteria</taxon>
        <taxon>Bacillati</taxon>
        <taxon>Actinomycetota</taxon>
        <taxon>Actinomycetes</taxon>
        <taxon>Bifidobacteriales</taxon>
        <taxon>Bifidobacteriaceae</taxon>
        <taxon>Bifidobacterium</taxon>
    </lineage>
</organism>